<keyword evidence="7 8" id="KW-0472">Membrane</keyword>
<dbReference type="Proteomes" id="UP000478052">
    <property type="component" value="Unassembled WGS sequence"/>
</dbReference>
<comment type="similarity">
    <text evidence="2">Belongs to the Ca(2+):cation antiporter (CaCA) (TC 2.A.19) family. SLC24A subfamily.</text>
</comment>
<keyword evidence="3" id="KW-0050">Antiport</keyword>
<feature type="transmembrane region" description="Helical" evidence="8">
    <location>
        <begin position="139"/>
        <end position="163"/>
    </location>
</feature>
<feature type="transmembrane region" description="Helical" evidence="8">
    <location>
        <begin position="67"/>
        <end position="89"/>
    </location>
</feature>
<dbReference type="InterPro" id="IPR004837">
    <property type="entry name" value="NaCa_Exmemb"/>
</dbReference>
<dbReference type="GO" id="GO:0008273">
    <property type="term" value="F:calcium, potassium:sodium antiporter activity"/>
    <property type="evidence" value="ECO:0007669"/>
    <property type="project" value="TreeGrafter"/>
</dbReference>
<keyword evidence="4" id="KW-0106">Calcium</keyword>
<dbReference type="GO" id="GO:0006874">
    <property type="term" value="P:intracellular calcium ion homeostasis"/>
    <property type="evidence" value="ECO:0007669"/>
    <property type="project" value="TreeGrafter"/>
</dbReference>
<accession>A0A6G0ZCI3</accession>
<dbReference type="Gene3D" id="1.20.1420.30">
    <property type="entry name" value="NCX, central ion-binding region"/>
    <property type="match status" value="2"/>
</dbReference>
<evidence type="ECO:0000256" key="8">
    <source>
        <dbReference type="SAM" id="Phobius"/>
    </source>
</evidence>
<evidence type="ECO:0000256" key="3">
    <source>
        <dbReference type="ARBA" id="ARBA00022449"/>
    </source>
</evidence>
<dbReference type="OrthoDB" id="2127281at2759"/>
<dbReference type="GO" id="GO:0005886">
    <property type="term" value="C:plasma membrane"/>
    <property type="evidence" value="ECO:0007669"/>
    <property type="project" value="TreeGrafter"/>
</dbReference>
<dbReference type="InterPro" id="IPR004481">
    <property type="entry name" value="K/Na/Ca-exchanger"/>
</dbReference>
<evidence type="ECO:0000259" key="9">
    <source>
        <dbReference type="Pfam" id="PF01699"/>
    </source>
</evidence>
<dbReference type="EMBL" id="VUJU01000727">
    <property type="protein sequence ID" value="KAF0768651.1"/>
    <property type="molecule type" value="Genomic_DNA"/>
</dbReference>
<protein>
    <submittedName>
        <fullName evidence="10">Sodium/potassium/calcium exchanger 2-like</fullName>
    </submittedName>
</protein>
<feature type="transmembrane region" description="Helical" evidence="8">
    <location>
        <begin position="199"/>
        <end position="219"/>
    </location>
</feature>
<feature type="transmembrane region" description="Helical" evidence="8">
    <location>
        <begin position="672"/>
        <end position="692"/>
    </location>
</feature>
<evidence type="ECO:0000256" key="4">
    <source>
        <dbReference type="ARBA" id="ARBA00022568"/>
    </source>
</evidence>
<evidence type="ECO:0000256" key="7">
    <source>
        <dbReference type="ARBA" id="ARBA00023136"/>
    </source>
</evidence>
<feature type="domain" description="Sodium/calcium exchanger membrane region" evidence="9">
    <location>
        <begin position="597"/>
        <end position="684"/>
    </location>
</feature>
<dbReference type="InterPro" id="IPR044880">
    <property type="entry name" value="NCX_ion-bd_dom_sf"/>
</dbReference>
<evidence type="ECO:0000256" key="6">
    <source>
        <dbReference type="ARBA" id="ARBA00022989"/>
    </source>
</evidence>
<evidence type="ECO:0000313" key="11">
    <source>
        <dbReference type="Proteomes" id="UP000478052"/>
    </source>
</evidence>
<reference evidence="10 11" key="1">
    <citation type="submission" date="2019-08" db="EMBL/GenBank/DDBJ databases">
        <title>Whole genome of Aphis craccivora.</title>
        <authorList>
            <person name="Voronova N.V."/>
            <person name="Shulinski R.S."/>
            <person name="Bandarenka Y.V."/>
            <person name="Zhorov D.G."/>
            <person name="Warner D."/>
        </authorList>
    </citation>
    <scope>NUCLEOTIDE SEQUENCE [LARGE SCALE GENOMIC DNA]</scope>
    <source>
        <strain evidence="10">180601</strain>
        <tissue evidence="10">Whole Body</tissue>
    </source>
</reference>
<feature type="transmembrane region" description="Helical" evidence="8">
    <location>
        <begin position="598"/>
        <end position="623"/>
    </location>
</feature>
<comment type="caution">
    <text evidence="10">The sequence shown here is derived from an EMBL/GenBank/DDBJ whole genome shotgun (WGS) entry which is preliminary data.</text>
</comment>
<gene>
    <name evidence="10" type="ORF">FWK35_00002441</name>
</gene>
<dbReference type="GO" id="GO:0005262">
    <property type="term" value="F:calcium channel activity"/>
    <property type="evidence" value="ECO:0007669"/>
    <property type="project" value="TreeGrafter"/>
</dbReference>
<name>A0A6G0ZCI3_APHCR</name>
<evidence type="ECO:0000256" key="1">
    <source>
        <dbReference type="ARBA" id="ARBA00004141"/>
    </source>
</evidence>
<feature type="domain" description="Sodium/calcium exchanger membrane region" evidence="9">
    <location>
        <begin position="356"/>
        <end position="431"/>
    </location>
</feature>
<dbReference type="PANTHER" id="PTHR10846">
    <property type="entry name" value="SODIUM/POTASSIUM/CALCIUM EXCHANGER"/>
    <property type="match status" value="1"/>
</dbReference>
<feature type="transmembrane region" description="Helical" evidence="8">
    <location>
        <begin position="523"/>
        <end position="546"/>
    </location>
</feature>
<feature type="transmembrane region" description="Helical" evidence="8">
    <location>
        <begin position="357"/>
        <end position="377"/>
    </location>
</feature>
<sequence length="703" mass="77990">MDSFQAVLIVSVYDNSFYIMQLLIVNLFSEKYFTIANVKNGSSTWCANVHSSIDEFPRDFFTEEQRLHGAVIVHLILSFYGFLFITFVCQDYFLPSVLYICIDLGLSPDVAGATFMAAATCTSELLVSTIGTFVTKSDLGVGTVVGSGVYNTLGVSACAGLAVYSRPITIEKWPLIRDSVVYVTSIAVLAAIAVDNVIIWYEALIMVTMFFGYFVFLFTQYKLVAKVEKWKHNNRIISVFKHIKRLLCCRKYISMESQNVILYRSDTPAIRQYGTVEHQLHVQDDERMSSKVTFTSSTTMFDECDKSNANEQTHLPWPKSSWSNLLPIVWWTTCLPVNFTLWATIPDCRTKRTLYPITFVVSIIWISVITYILSWFLTICGKNKSKIYPYKFVLRDLASEGDTFHVSDVVMGIGVLAVGSSIPEAVSGIINAQNVASRTLSELSFVHKFVASALPYAYSVESNPNFSGEVHAYKTVVRMLPTWMAPDLSLSHSACHSSGFWSVNPRLSDDLSYLLTRTVFRDLSLGLIIPFLCIGNSWCVCQFFPFLLARSFVSLCGVVSVGQVGYSISTTSMWALPAQTGEQYSAAEIKSITQLSEGSMSISSALGSNTMDILLCLGLPWFVKCTLPPSMNGGPVTLQTETLFFNCMCMIISVVILNVATAISGYKMHKPFGIMCLFGQIVVIAALIINGLNVAKNDGPVRC</sequence>
<keyword evidence="5 8" id="KW-0812">Transmembrane</keyword>
<organism evidence="10 11">
    <name type="scientific">Aphis craccivora</name>
    <name type="common">Cowpea aphid</name>
    <dbReference type="NCBI Taxonomy" id="307492"/>
    <lineage>
        <taxon>Eukaryota</taxon>
        <taxon>Metazoa</taxon>
        <taxon>Ecdysozoa</taxon>
        <taxon>Arthropoda</taxon>
        <taxon>Hexapoda</taxon>
        <taxon>Insecta</taxon>
        <taxon>Pterygota</taxon>
        <taxon>Neoptera</taxon>
        <taxon>Paraneoptera</taxon>
        <taxon>Hemiptera</taxon>
        <taxon>Sternorrhyncha</taxon>
        <taxon>Aphidomorpha</taxon>
        <taxon>Aphidoidea</taxon>
        <taxon>Aphididae</taxon>
        <taxon>Aphidini</taxon>
        <taxon>Aphis</taxon>
        <taxon>Aphis</taxon>
    </lineage>
</organism>
<proteinExistence type="inferred from homology"/>
<keyword evidence="4" id="KW-0813">Transport</keyword>
<comment type="subcellular location">
    <subcellularLocation>
        <location evidence="1">Membrane</location>
        <topology evidence="1">Multi-pass membrane protein</topology>
    </subcellularLocation>
</comment>
<keyword evidence="4" id="KW-0406">Ion transport</keyword>
<evidence type="ECO:0000256" key="2">
    <source>
        <dbReference type="ARBA" id="ARBA00005364"/>
    </source>
</evidence>
<keyword evidence="11" id="KW-1185">Reference proteome</keyword>
<evidence type="ECO:0000313" key="10">
    <source>
        <dbReference type="EMBL" id="KAF0768651.1"/>
    </source>
</evidence>
<keyword evidence="6 8" id="KW-1133">Transmembrane helix</keyword>
<evidence type="ECO:0000256" key="5">
    <source>
        <dbReference type="ARBA" id="ARBA00022692"/>
    </source>
</evidence>
<dbReference type="PANTHER" id="PTHR10846:SF2">
    <property type="entry name" value="RE48874P"/>
    <property type="match status" value="1"/>
</dbReference>
<feature type="domain" description="Sodium/calcium exchanger membrane region" evidence="9">
    <location>
        <begin position="75"/>
        <end position="218"/>
    </location>
</feature>
<dbReference type="Pfam" id="PF01699">
    <property type="entry name" value="Na_Ca_ex"/>
    <property type="match status" value="3"/>
</dbReference>
<feature type="transmembrane region" description="Helical" evidence="8">
    <location>
        <begin position="175"/>
        <end position="193"/>
    </location>
</feature>
<keyword evidence="4" id="KW-0109">Calcium transport</keyword>
<feature type="transmembrane region" description="Helical" evidence="8">
    <location>
        <begin position="325"/>
        <end position="345"/>
    </location>
</feature>
<dbReference type="AlphaFoldDB" id="A0A6G0ZCI3"/>
<feature type="transmembrane region" description="Helical" evidence="8">
    <location>
        <begin position="96"/>
        <end position="119"/>
    </location>
</feature>
<feature type="transmembrane region" description="Helical" evidence="8">
    <location>
        <begin position="643"/>
        <end position="660"/>
    </location>
</feature>